<feature type="domain" description="Mycothiol-dependent maleylpyruvate isomerase metal-binding" evidence="1">
    <location>
        <begin position="16"/>
        <end position="132"/>
    </location>
</feature>
<reference evidence="2 3" key="1">
    <citation type="submission" date="2018-11" db="EMBL/GenBank/DDBJ databases">
        <title>Sequencing the genomes of 1000 actinobacteria strains.</title>
        <authorList>
            <person name="Klenk H.-P."/>
        </authorList>
    </citation>
    <scope>NUCLEOTIDE SEQUENCE [LARGE SCALE GENOMIC DNA]</scope>
    <source>
        <strain evidence="2 3">DSM 44348</strain>
    </source>
</reference>
<name>A0A3N2GQU1_9PSEU</name>
<comment type="caution">
    <text evidence="2">The sequence shown here is derived from an EMBL/GenBank/DDBJ whole genome shotgun (WGS) entry which is preliminary data.</text>
</comment>
<gene>
    <name evidence="2" type="ORF">EDD35_1276</name>
</gene>
<organism evidence="2 3">
    <name type="scientific">Amycolatopsis thermoflava</name>
    <dbReference type="NCBI Taxonomy" id="84480"/>
    <lineage>
        <taxon>Bacteria</taxon>
        <taxon>Bacillati</taxon>
        <taxon>Actinomycetota</taxon>
        <taxon>Actinomycetes</taxon>
        <taxon>Pseudonocardiales</taxon>
        <taxon>Pseudonocardiaceae</taxon>
        <taxon>Amycolatopsis</taxon>
        <taxon>Amycolatopsis methanolica group</taxon>
    </lineage>
</organism>
<keyword evidence="3" id="KW-1185">Reference proteome</keyword>
<dbReference type="GO" id="GO:0046872">
    <property type="term" value="F:metal ion binding"/>
    <property type="evidence" value="ECO:0007669"/>
    <property type="project" value="InterPro"/>
</dbReference>
<dbReference type="Proteomes" id="UP000274843">
    <property type="component" value="Unassembled WGS sequence"/>
</dbReference>
<proteinExistence type="predicted"/>
<dbReference type="Pfam" id="PF11716">
    <property type="entry name" value="MDMPI_N"/>
    <property type="match status" value="1"/>
</dbReference>
<dbReference type="InterPro" id="IPR034660">
    <property type="entry name" value="DinB/YfiT-like"/>
</dbReference>
<dbReference type="SUPFAM" id="SSF109854">
    <property type="entry name" value="DinB/YfiT-like putative metalloenzymes"/>
    <property type="match status" value="1"/>
</dbReference>
<dbReference type="AlphaFoldDB" id="A0A3N2GQU1"/>
<dbReference type="NCBIfam" id="TIGR03083">
    <property type="entry name" value="maleylpyruvate isomerase family mycothiol-dependent enzyme"/>
    <property type="match status" value="1"/>
</dbReference>
<sequence>MLTRRQVVEGATGQYDRFAELVESVTDGWDTPTRCTKWRVRDVAAHVVGNAVDTAAGTIGTRTPDEQAVALAHHEPAELAAMLREANAKLRAALSTLDDQRWAKPSGVPGRTVGNGVLTLWYDAYVHGDDIRAALGREPERGSGLTAAVHWVAESLRQKGWGPARLELRGFGPVDIGSGGDTVEADALEFVLTASGRRDPAALGLGGDVNVYSR</sequence>
<dbReference type="RefSeq" id="WP_123683183.1">
    <property type="nucleotide sequence ID" value="NZ_CBDRBK010000013.1"/>
</dbReference>
<dbReference type="InterPro" id="IPR017517">
    <property type="entry name" value="Maleyloyr_isom"/>
</dbReference>
<dbReference type="Gene3D" id="1.20.120.450">
    <property type="entry name" value="dinb family like domain"/>
    <property type="match status" value="1"/>
</dbReference>
<dbReference type="EMBL" id="RKHY01000001">
    <property type="protein sequence ID" value="ROS38984.1"/>
    <property type="molecule type" value="Genomic_DNA"/>
</dbReference>
<evidence type="ECO:0000313" key="3">
    <source>
        <dbReference type="Proteomes" id="UP000274843"/>
    </source>
</evidence>
<protein>
    <submittedName>
        <fullName evidence="2">Uncharacterized protein (TIGR03083 family)</fullName>
    </submittedName>
</protein>
<dbReference type="GeneID" id="301842722"/>
<evidence type="ECO:0000313" key="2">
    <source>
        <dbReference type="EMBL" id="ROS38984.1"/>
    </source>
</evidence>
<evidence type="ECO:0000259" key="1">
    <source>
        <dbReference type="Pfam" id="PF11716"/>
    </source>
</evidence>
<dbReference type="InterPro" id="IPR024344">
    <property type="entry name" value="MDMPI_metal-binding"/>
</dbReference>
<accession>A0A3N2GQU1</accession>